<evidence type="ECO:0000256" key="10">
    <source>
        <dbReference type="SAM" id="MobiDB-lite"/>
    </source>
</evidence>
<dbReference type="InterPro" id="IPR011320">
    <property type="entry name" value="RNase_H1_N"/>
</dbReference>
<sequence length="421" mass="45716">MNNHAITAKTTPSPSPGPSLAGGASPTQTPTSGGATSGTKRKRTAAVKFYAVKEGFRPGIYYNWNDCLAQVTGFKGAVFQSFPSLEEANSFLTGQKVSSRDGSASTRNENGTRFYAVQRGRVPGVYSNWAEAQEQIKGFTRPRYKKFDTRKEAEEFVSMGQESGNNKSSLQRPGGLITANPTDAANGDTEIPATFAPLPPGAEDGFDPNVLLDPKTGKIVYKEPGQKLTTKAKPTGPPGMLRIYTDGSSLGNGKKVAQAGVGVYFGPNDTSRNVSEPLKGHRQTNQRAELTAIIRALEIAPRHRPVTIVTDSRYSIDCVTNWFRKWIRNNWQTSDGKPVENKDLIQSILVKINERDSLKVTTTFEWVKGHNRDAGNEEADRLAVNGARRGVGEKASSAAPGLRATDDDIPDELADDDFDDF</sequence>
<reference evidence="12" key="1">
    <citation type="journal article" date="2014" name="PLoS Genet.">
        <title>Signature Gene Expression Reveals Novel Clues to the Molecular Mechanisms of Dimorphic Transition in Penicillium marneffei.</title>
        <authorList>
            <person name="Yang E."/>
            <person name="Wang G."/>
            <person name="Cai J."/>
            <person name="Woo P.C."/>
            <person name="Lau S.K."/>
            <person name="Yuen K.-Y."/>
            <person name="Chow W.-N."/>
            <person name="Lin X."/>
        </authorList>
    </citation>
    <scope>NUCLEOTIDE SEQUENCE [LARGE SCALE GENOMIC DNA]</scope>
    <source>
        <strain evidence="12">PM1</strain>
    </source>
</reference>
<dbReference type="InterPro" id="IPR036397">
    <property type="entry name" value="RNaseH_sf"/>
</dbReference>
<feature type="region of interest" description="Disordered" evidence="10">
    <location>
        <begin position="385"/>
        <end position="421"/>
    </location>
</feature>
<feature type="region of interest" description="Disordered" evidence="10">
    <location>
        <begin position="1"/>
        <end position="40"/>
    </location>
</feature>
<feature type="compositionally biased region" description="Polar residues" evidence="10">
    <location>
        <begin position="160"/>
        <end position="171"/>
    </location>
</feature>
<evidence type="ECO:0000256" key="8">
    <source>
        <dbReference type="ARBA" id="ARBA00022801"/>
    </source>
</evidence>
<evidence type="ECO:0000256" key="7">
    <source>
        <dbReference type="ARBA" id="ARBA00022759"/>
    </source>
</evidence>
<comment type="catalytic activity">
    <reaction evidence="1">
        <text>Endonucleolytic cleavage to 5'-phosphomonoester.</text>
        <dbReference type="EC" id="3.1.26.4"/>
    </reaction>
</comment>
<comment type="cofactor">
    <cofactor evidence="2">
        <name>Mg(2+)</name>
        <dbReference type="ChEBI" id="CHEBI:18420"/>
    </cofactor>
</comment>
<evidence type="ECO:0000256" key="6">
    <source>
        <dbReference type="ARBA" id="ARBA00022723"/>
    </source>
</evidence>
<dbReference type="EMBL" id="JPOX01000016">
    <property type="protein sequence ID" value="KFX47060.1"/>
    <property type="molecule type" value="Genomic_DNA"/>
</dbReference>
<dbReference type="AlphaFoldDB" id="A0A093V4I0"/>
<feature type="compositionally biased region" description="Low complexity" evidence="10">
    <location>
        <begin position="7"/>
        <end position="27"/>
    </location>
</feature>
<dbReference type="Pfam" id="PF00075">
    <property type="entry name" value="RNase_H"/>
    <property type="match status" value="1"/>
</dbReference>
<proteinExistence type="inferred from homology"/>
<dbReference type="GO" id="GO:0046872">
    <property type="term" value="F:metal ion binding"/>
    <property type="evidence" value="ECO:0007669"/>
    <property type="project" value="UniProtKB-KW"/>
</dbReference>
<dbReference type="GO" id="GO:0043137">
    <property type="term" value="P:DNA replication, removal of RNA primer"/>
    <property type="evidence" value="ECO:0007669"/>
    <property type="project" value="TreeGrafter"/>
</dbReference>
<dbReference type="PANTHER" id="PTHR10642:SF26">
    <property type="entry name" value="RIBONUCLEASE H1"/>
    <property type="match status" value="1"/>
</dbReference>
<accession>A0A093V4I0</accession>
<evidence type="ECO:0000256" key="1">
    <source>
        <dbReference type="ARBA" id="ARBA00000077"/>
    </source>
</evidence>
<dbReference type="InterPro" id="IPR012337">
    <property type="entry name" value="RNaseH-like_sf"/>
</dbReference>
<evidence type="ECO:0000256" key="2">
    <source>
        <dbReference type="ARBA" id="ARBA00001946"/>
    </source>
</evidence>
<dbReference type="PANTHER" id="PTHR10642">
    <property type="entry name" value="RIBONUCLEASE H1"/>
    <property type="match status" value="1"/>
</dbReference>
<keyword evidence="6" id="KW-0479">Metal-binding</keyword>
<dbReference type="InterPro" id="IPR009027">
    <property type="entry name" value="Ribosomal_bL9/RNase_H1_N"/>
</dbReference>
<evidence type="ECO:0000256" key="9">
    <source>
        <dbReference type="ARBA" id="ARBA00022842"/>
    </source>
</evidence>
<keyword evidence="8" id="KW-0378">Hydrolase</keyword>
<dbReference type="GO" id="GO:0003676">
    <property type="term" value="F:nucleic acid binding"/>
    <property type="evidence" value="ECO:0007669"/>
    <property type="project" value="InterPro"/>
</dbReference>
<dbReference type="FunFam" id="3.30.420.10:FF:000090">
    <property type="entry name" value="Ribonuclease H"/>
    <property type="match status" value="1"/>
</dbReference>
<evidence type="ECO:0000256" key="3">
    <source>
        <dbReference type="ARBA" id="ARBA00005300"/>
    </source>
</evidence>
<evidence type="ECO:0000256" key="4">
    <source>
        <dbReference type="ARBA" id="ARBA00012180"/>
    </source>
</evidence>
<comment type="caution">
    <text evidence="12">The sequence shown here is derived from an EMBL/GenBank/DDBJ whole genome shotgun (WGS) entry which is preliminary data.</text>
</comment>
<dbReference type="InterPro" id="IPR037056">
    <property type="entry name" value="RNase_H1_N_sf"/>
</dbReference>
<dbReference type="Gene3D" id="3.30.420.10">
    <property type="entry name" value="Ribonuclease H-like superfamily/Ribonuclease H"/>
    <property type="match status" value="1"/>
</dbReference>
<dbReference type="HOGENOM" id="CLU_030894_0_5_1"/>
<dbReference type="Gene3D" id="3.40.970.10">
    <property type="entry name" value="Ribonuclease H1, N-terminal domain"/>
    <property type="match status" value="2"/>
</dbReference>
<dbReference type="FunFam" id="3.40.970.10:FF:000001">
    <property type="entry name" value="Ribonuclease H1"/>
    <property type="match status" value="2"/>
</dbReference>
<dbReference type="SUPFAM" id="SSF55658">
    <property type="entry name" value="L9 N-domain-like"/>
    <property type="match status" value="2"/>
</dbReference>
<comment type="similarity">
    <text evidence="3">Belongs to the RNase H family.</text>
</comment>
<dbReference type="EC" id="3.1.26.4" evidence="4"/>
<gene>
    <name evidence="12" type="ORF">GQ26_0161080</name>
</gene>
<evidence type="ECO:0000313" key="12">
    <source>
        <dbReference type="EMBL" id="KFX47060.1"/>
    </source>
</evidence>
<dbReference type="InterPro" id="IPR002156">
    <property type="entry name" value="RNaseH_domain"/>
</dbReference>
<dbReference type="Pfam" id="PF01693">
    <property type="entry name" value="Cauli_VI"/>
    <property type="match status" value="2"/>
</dbReference>
<feature type="compositionally biased region" description="Acidic residues" evidence="10">
    <location>
        <begin position="407"/>
        <end position="421"/>
    </location>
</feature>
<dbReference type="CDD" id="cd09280">
    <property type="entry name" value="RNase_HI_eukaryote_like"/>
    <property type="match status" value="1"/>
</dbReference>
<protein>
    <recommendedName>
        <fullName evidence="4">ribonuclease H</fullName>
        <ecNumber evidence="4">3.1.26.4</ecNumber>
    </recommendedName>
</protein>
<feature type="region of interest" description="Disordered" evidence="10">
    <location>
        <begin position="157"/>
        <end position="180"/>
    </location>
</feature>
<organism evidence="12">
    <name type="scientific">Talaromyces marneffei PM1</name>
    <dbReference type="NCBI Taxonomy" id="1077442"/>
    <lineage>
        <taxon>Eukaryota</taxon>
        <taxon>Fungi</taxon>
        <taxon>Dikarya</taxon>
        <taxon>Ascomycota</taxon>
        <taxon>Pezizomycotina</taxon>
        <taxon>Eurotiomycetes</taxon>
        <taxon>Eurotiomycetidae</taxon>
        <taxon>Eurotiales</taxon>
        <taxon>Trichocomaceae</taxon>
        <taxon>Talaromyces</taxon>
        <taxon>Talaromyces sect. Talaromyces</taxon>
    </lineage>
</organism>
<dbReference type="PROSITE" id="PS50879">
    <property type="entry name" value="RNASE_H_1"/>
    <property type="match status" value="1"/>
</dbReference>
<feature type="domain" description="RNase H type-1" evidence="11">
    <location>
        <begin position="237"/>
        <end position="388"/>
    </location>
</feature>
<keyword evidence="5" id="KW-0540">Nuclease</keyword>
<dbReference type="GO" id="GO:0004523">
    <property type="term" value="F:RNA-DNA hybrid ribonuclease activity"/>
    <property type="evidence" value="ECO:0007669"/>
    <property type="project" value="UniProtKB-EC"/>
</dbReference>
<feature type="compositionally biased region" description="Polar residues" evidence="10">
    <location>
        <begin position="28"/>
        <end position="38"/>
    </location>
</feature>
<dbReference type="eggNOG" id="KOG3752">
    <property type="taxonomic scope" value="Eukaryota"/>
</dbReference>
<keyword evidence="9" id="KW-0460">Magnesium</keyword>
<evidence type="ECO:0000256" key="5">
    <source>
        <dbReference type="ARBA" id="ARBA00022722"/>
    </source>
</evidence>
<dbReference type="SUPFAM" id="SSF53098">
    <property type="entry name" value="Ribonuclease H-like"/>
    <property type="match status" value="1"/>
</dbReference>
<evidence type="ECO:0000259" key="11">
    <source>
        <dbReference type="PROSITE" id="PS50879"/>
    </source>
</evidence>
<keyword evidence="7" id="KW-0255">Endonuclease</keyword>
<dbReference type="InterPro" id="IPR050092">
    <property type="entry name" value="RNase_H"/>
</dbReference>
<name>A0A093V4I0_TALMA</name>